<organism evidence="1">
    <name type="scientific">Sesamum latifolium</name>
    <dbReference type="NCBI Taxonomy" id="2727402"/>
    <lineage>
        <taxon>Eukaryota</taxon>
        <taxon>Viridiplantae</taxon>
        <taxon>Streptophyta</taxon>
        <taxon>Embryophyta</taxon>
        <taxon>Tracheophyta</taxon>
        <taxon>Spermatophyta</taxon>
        <taxon>Magnoliopsida</taxon>
        <taxon>eudicotyledons</taxon>
        <taxon>Gunneridae</taxon>
        <taxon>Pentapetalae</taxon>
        <taxon>asterids</taxon>
        <taxon>lamiids</taxon>
        <taxon>Lamiales</taxon>
        <taxon>Pedaliaceae</taxon>
        <taxon>Sesamum</taxon>
    </lineage>
</organism>
<reference evidence="1" key="2">
    <citation type="journal article" date="2024" name="Plant">
        <title>Genomic evolution and insights into agronomic trait innovations of Sesamum species.</title>
        <authorList>
            <person name="Miao H."/>
            <person name="Wang L."/>
            <person name="Qu L."/>
            <person name="Liu H."/>
            <person name="Sun Y."/>
            <person name="Le M."/>
            <person name="Wang Q."/>
            <person name="Wei S."/>
            <person name="Zheng Y."/>
            <person name="Lin W."/>
            <person name="Duan Y."/>
            <person name="Cao H."/>
            <person name="Xiong S."/>
            <person name="Wang X."/>
            <person name="Wei L."/>
            <person name="Li C."/>
            <person name="Ma Q."/>
            <person name="Ju M."/>
            <person name="Zhao R."/>
            <person name="Li G."/>
            <person name="Mu C."/>
            <person name="Tian Q."/>
            <person name="Mei H."/>
            <person name="Zhang T."/>
            <person name="Gao T."/>
            <person name="Zhang H."/>
        </authorList>
    </citation>
    <scope>NUCLEOTIDE SEQUENCE</scope>
    <source>
        <strain evidence="1">KEN1</strain>
    </source>
</reference>
<sequence>MHWGDATQMDWTQSMVFDVVEPAFWASNYNQDGAPDDGTRLCPTDAGPSSYYDGGPMIMCLD</sequence>
<reference evidence="1" key="1">
    <citation type="submission" date="2020-06" db="EMBL/GenBank/DDBJ databases">
        <authorList>
            <person name="Li T."/>
            <person name="Hu X."/>
            <person name="Zhang T."/>
            <person name="Song X."/>
            <person name="Zhang H."/>
            <person name="Dai N."/>
            <person name="Sheng W."/>
            <person name="Hou X."/>
            <person name="Wei L."/>
        </authorList>
    </citation>
    <scope>NUCLEOTIDE SEQUENCE</scope>
    <source>
        <strain evidence="1">KEN1</strain>
        <tissue evidence="1">Leaf</tissue>
    </source>
</reference>
<accession>A0AAW2TFS0</accession>
<proteinExistence type="predicted"/>
<dbReference type="EMBL" id="JACGWN010000015">
    <property type="protein sequence ID" value="KAL0402376.1"/>
    <property type="molecule type" value="Genomic_DNA"/>
</dbReference>
<evidence type="ECO:0000313" key="1">
    <source>
        <dbReference type="EMBL" id="KAL0402376.1"/>
    </source>
</evidence>
<dbReference type="AlphaFoldDB" id="A0AAW2TFS0"/>
<name>A0AAW2TFS0_9LAMI</name>
<comment type="caution">
    <text evidence="1">The sequence shown here is derived from an EMBL/GenBank/DDBJ whole genome shotgun (WGS) entry which is preliminary data.</text>
</comment>
<protein>
    <submittedName>
        <fullName evidence="1">Uncharacterized protein</fullName>
    </submittedName>
</protein>
<gene>
    <name evidence="1" type="ORF">Slati_4267500</name>
</gene>